<name>A0A0A9F5J5_ARUDO</name>
<accession>A0A0A9F5J5</accession>
<organism evidence="1">
    <name type="scientific">Arundo donax</name>
    <name type="common">Giant reed</name>
    <name type="synonym">Donax arundinaceus</name>
    <dbReference type="NCBI Taxonomy" id="35708"/>
    <lineage>
        <taxon>Eukaryota</taxon>
        <taxon>Viridiplantae</taxon>
        <taxon>Streptophyta</taxon>
        <taxon>Embryophyta</taxon>
        <taxon>Tracheophyta</taxon>
        <taxon>Spermatophyta</taxon>
        <taxon>Magnoliopsida</taxon>
        <taxon>Liliopsida</taxon>
        <taxon>Poales</taxon>
        <taxon>Poaceae</taxon>
        <taxon>PACMAD clade</taxon>
        <taxon>Arundinoideae</taxon>
        <taxon>Arundineae</taxon>
        <taxon>Arundo</taxon>
    </lineage>
</organism>
<reference evidence="1" key="2">
    <citation type="journal article" date="2015" name="Data Brief">
        <title>Shoot transcriptome of the giant reed, Arundo donax.</title>
        <authorList>
            <person name="Barrero R.A."/>
            <person name="Guerrero F.D."/>
            <person name="Moolhuijzen P."/>
            <person name="Goolsby J.A."/>
            <person name="Tidwell J."/>
            <person name="Bellgard S.E."/>
            <person name="Bellgard M.I."/>
        </authorList>
    </citation>
    <scope>NUCLEOTIDE SEQUENCE</scope>
    <source>
        <tissue evidence="1">Shoot tissue taken approximately 20 cm above the soil surface</tissue>
    </source>
</reference>
<proteinExistence type="predicted"/>
<dbReference type="AlphaFoldDB" id="A0A0A9F5J5"/>
<reference evidence="1" key="1">
    <citation type="submission" date="2014-09" db="EMBL/GenBank/DDBJ databases">
        <authorList>
            <person name="Magalhaes I.L.F."/>
            <person name="Oliveira U."/>
            <person name="Santos F.R."/>
            <person name="Vidigal T.H.D.A."/>
            <person name="Brescovit A.D."/>
            <person name="Santos A.J."/>
        </authorList>
    </citation>
    <scope>NUCLEOTIDE SEQUENCE</scope>
    <source>
        <tissue evidence="1">Shoot tissue taken approximately 20 cm above the soil surface</tissue>
    </source>
</reference>
<protein>
    <submittedName>
        <fullName evidence="1">Uncharacterized protein</fullName>
    </submittedName>
</protein>
<evidence type="ECO:0000313" key="1">
    <source>
        <dbReference type="EMBL" id="JAE08300.1"/>
    </source>
</evidence>
<sequence>MEMCRHECLLYSLTRQ</sequence>
<dbReference type="EMBL" id="GBRH01189596">
    <property type="protein sequence ID" value="JAE08300.1"/>
    <property type="molecule type" value="Transcribed_RNA"/>
</dbReference>